<evidence type="ECO:0000313" key="6">
    <source>
        <dbReference type="EMBL" id="OMJ93797.1"/>
    </source>
</evidence>
<dbReference type="EMBL" id="MPUH01000036">
    <property type="protein sequence ID" value="OMJ93797.1"/>
    <property type="molecule type" value="Genomic_DNA"/>
</dbReference>
<dbReference type="InterPro" id="IPR036188">
    <property type="entry name" value="FAD/NAD-bd_sf"/>
</dbReference>
<reference evidence="6 7" key="1">
    <citation type="submission" date="2016-11" db="EMBL/GenBank/DDBJ databases">
        <title>The macronuclear genome of Stentor coeruleus: a giant cell with tiny introns.</title>
        <authorList>
            <person name="Slabodnick M."/>
            <person name="Ruby J.G."/>
            <person name="Reiff S.B."/>
            <person name="Swart E.C."/>
            <person name="Gosai S."/>
            <person name="Prabakaran S."/>
            <person name="Witkowska E."/>
            <person name="Larue G.E."/>
            <person name="Fisher S."/>
            <person name="Freeman R.M."/>
            <person name="Gunawardena J."/>
            <person name="Chu W."/>
            <person name="Stover N.A."/>
            <person name="Gregory B.D."/>
            <person name="Nowacki M."/>
            <person name="Derisi J."/>
            <person name="Roy S.W."/>
            <person name="Marshall W.F."/>
            <person name="Sood P."/>
        </authorList>
    </citation>
    <scope>NUCLEOTIDE SEQUENCE [LARGE SCALE GENOMIC DNA]</scope>
    <source>
        <strain evidence="6">WM001</strain>
    </source>
</reference>
<evidence type="ECO:0000256" key="4">
    <source>
        <dbReference type="ARBA" id="ARBA00022857"/>
    </source>
</evidence>
<organism evidence="6 7">
    <name type="scientific">Stentor coeruleus</name>
    <dbReference type="NCBI Taxonomy" id="5963"/>
    <lineage>
        <taxon>Eukaryota</taxon>
        <taxon>Sar</taxon>
        <taxon>Alveolata</taxon>
        <taxon>Ciliophora</taxon>
        <taxon>Postciliodesmatophora</taxon>
        <taxon>Heterotrichea</taxon>
        <taxon>Heterotrichida</taxon>
        <taxon>Stentoridae</taxon>
        <taxon>Stentor</taxon>
    </lineage>
</organism>
<dbReference type="SUPFAM" id="SSF51905">
    <property type="entry name" value="FAD/NAD(P)-binding domain"/>
    <property type="match status" value="2"/>
</dbReference>
<dbReference type="InterPro" id="IPR050346">
    <property type="entry name" value="FMO-like"/>
</dbReference>
<keyword evidence="3" id="KW-0274">FAD</keyword>
<evidence type="ECO:0008006" key="8">
    <source>
        <dbReference type="Google" id="ProtNLM"/>
    </source>
</evidence>
<dbReference type="OrthoDB" id="66881at2759"/>
<dbReference type="GO" id="GO:0050661">
    <property type="term" value="F:NADP binding"/>
    <property type="evidence" value="ECO:0007669"/>
    <property type="project" value="InterPro"/>
</dbReference>
<evidence type="ECO:0000256" key="5">
    <source>
        <dbReference type="ARBA" id="ARBA00023002"/>
    </source>
</evidence>
<evidence type="ECO:0000256" key="2">
    <source>
        <dbReference type="ARBA" id="ARBA00022630"/>
    </source>
</evidence>
<gene>
    <name evidence="6" type="ORF">SteCoe_3119</name>
</gene>
<evidence type="ECO:0000313" key="7">
    <source>
        <dbReference type="Proteomes" id="UP000187209"/>
    </source>
</evidence>
<name>A0A1R2CXR2_9CILI</name>
<keyword evidence="5" id="KW-0560">Oxidoreductase</keyword>
<dbReference type="Proteomes" id="UP000187209">
    <property type="component" value="Unassembled WGS sequence"/>
</dbReference>
<keyword evidence="2" id="KW-0285">Flavoprotein</keyword>
<dbReference type="PIRSF" id="PIRSF000332">
    <property type="entry name" value="FMO"/>
    <property type="match status" value="1"/>
</dbReference>
<proteinExistence type="inferred from homology"/>
<comment type="caution">
    <text evidence="6">The sequence shown here is derived from an EMBL/GenBank/DDBJ whole genome shotgun (WGS) entry which is preliminary data.</text>
</comment>
<evidence type="ECO:0000256" key="1">
    <source>
        <dbReference type="ARBA" id="ARBA00009183"/>
    </source>
</evidence>
<dbReference type="GO" id="GO:0004499">
    <property type="term" value="F:N,N-dimethylaniline monooxygenase activity"/>
    <property type="evidence" value="ECO:0007669"/>
    <property type="project" value="InterPro"/>
</dbReference>
<accession>A0A1R2CXR2</accession>
<dbReference type="InterPro" id="IPR000960">
    <property type="entry name" value="Flavin_mOase"/>
</dbReference>
<dbReference type="GO" id="GO:0050660">
    <property type="term" value="F:flavin adenine dinucleotide binding"/>
    <property type="evidence" value="ECO:0007669"/>
    <property type="project" value="InterPro"/>
</dbReference>
<dbReference type="AlphaFoldDB" id="A0A1R2CXR2"/>
<dbReference type="InterPro" id="IPR020946">
    <property type="entry name" value="Flavin_mOase-like"/>
</dbReference>
<dbReference type="PRINTS" id="PR00370">
    <property type="entry name" value="FMOXYGENASE"/>
</dbReference>
<sequence length="484" mass="55880">MEVCIVGGGISGISCCKLALDYGLVPFVLNKTSHPCGIWARPDSEIGVWDRLETTTSKYLFAFSDQLWNPDDPVFPLWSQVYDYFNNYMIKHNLYQYFSFNCEVISIERSEENYLVKWKTQETIHEKIFKYVILATGRYSKPNTPFKNISEFKGEVIISGHYRNSEIFTNKKVLIIGRNVTSSEIALEALQTAASVTLVFRTSGFIVFKKHNNYPLDMQMTNIFFSTKPTNLISSIQENNELMKYACKTFGNPGKYSPELYIDENSQSFQQQYFNSQNFLDAVADGRIGLIKGEVEDFYENGIYLKTGEKIEADVVVAGTGYLTDFSFLSEEIKRIINYDAENANMPTILYRGMFHPELKGLAFAVPRMTPVGGRFELYAEICVRYLLGMLDLTEEEINQGIQIEMKVRNNIEEKLSFSFIALKQDMLKLLGKNIDYDFIRNELQFSNGPVLPQFLYMDKPEIRELCFEVVREIKEKFPFIEFN</sequence>
<dbReference type="Gene3D" id="3.50.50.60">
    <property type="entry name" value="FAD/NAD(P)-binding domain"/>
    <property type="match status" value="1"/>
</dbReference>
<keyword evidence="4" id="KW-0521">NADP</keyword>
<protein>
    <recommendedName>
        <fullName evidence="8">Flavin-containing monooxygenase</fullName>
    </recommendedName>
</protein>
<dbReference type="PANTHER" id="PTHR23023">
    <property type="entry name" value="DIMETHYLANILINE MONOOXYGENASE"/>
    <property type="match status" value="1"/>
</dbReference>
<keyword evidence="7" id="KW-1185">Reference proteome</keyword>
<dbReference type="Pfam" id="PF00743">
    <property type="entry name" value="FMO-like"/>
    <property type="match status" value="1"/>
</dbReference>
<comment type="similarity">
    <text evidence="1">Belongs to the FMO family.</text>
</comment>
<evidence type="ECO:0000256" key="3">
    <source>
        <dbReference type="ARBA" id="ARBA00022827"/>
    </source>
</evidence>